<keyword evidence="10" id="KW-0107">Calcium channel</keyword>
<evidence type="ECO:0000256" key="9">
    <source>
        <dbReference type="ARBA" id="ARBA00023136"/>
    </source>
</evidence>
<evidence type="ECO:0000313" key="12">
    <source>
        <dbReference type="EMBL" id="CAI9593816.1"/>
    </source>
</evidence>
<keyword evidence="10" id="KW-0999">Mitochondrion inner membrane</keyword>
<accession>A0ABN9F9U7</accession>
<feature type="non-terminal residue" evidence="12">
    <location>
        <position position="1"/>
    </location>
</feature>
<comment type="subcellular location">
    <subcellularLocation>
        <location evidence="1">Membrane</location>
        <topology evidence="1">Multi-pass membrane protein</topology>
    </subcellularLocation>
    <subcellularLocation>
        <location evidence="10">Mitochondrion inner membrane</location>
        <topology evidence="10">Multi-pass membrane protein</topology>
    </subcellularLocation>
</comment>
<organism evidence="12 13">
    <name type="scientific">Staurois parvus</name>
    <dbReference type="NCBI Taxonomy" id="386267"/>
    <lineage>
        <taxon>Eukaryota</taxon>
        <taxon>Metazoa</taxon>
        <taxon>Chordata</taxon>
        <taxon>Craniata</taxon>
        <taxon>Vertebrata</taxon>
        <taxon>Euteleostomi</taxon>
        <taxon>Amphibia</taxon>
        <taxon>Batrachia</taxon>
        <taxon>Anura</taxon>
        <taxon>Neobatrachia</taxon>
        <taxon>Ranoidea</taxon>
        <taxon>Ranidae</taxon>
        <taxon>Staurois</taxon>
    </lineage>
</organism>
<keyword evidence="10" id="KW-0496">Mitochondrion</keyword>
<sequence length="302" mass="35366">VRQRFPAWPCQRVVFCSTASPSDDVSVIYQNGLPVITFTLPSRREQCRFTLKPLSDTVGVFLQQVQSEDRGIDRVAIYSIDGERISSSTSIEVLLLDDFKLTINDRSYHVQPPKRELLSHEDATTMNDLKTLVQQLYSSMRVEEHQLDKEQELCRRLEVLREQLEPLEKVRLHIARRAAKKTRWAQWGMLAYMSVQFGVFARLTWWEYSWDIMEPVTYFVTYGTGIAGCAYYILTGREYMYADASDRQFLHFFHKSAKKEKFDVIEYNRLKDAIAQAELDLKRLRDPLQLHLPIQQIEDAKD</sequence>
<evidence type="ECO:0000256" key="1">
    <source>
        <dbReference type="ARBA" id="ARBA00004141"/>
    </source>
</evidence>
<keyword evidence="8 10" id="KW-0406">Ion transport</keyword>
<dbReference type="InterPro" id="IPR039055">
    <property type="entry name" value="MCU_fam"/>
</dbReference>
<comment type="function">
    <text evidence="10">Mitochondrial inner membrane calcium uniporter that mediates calcium uptake into mitochondria. Mitochondrial calcium homeostasis plays key roles in cellular physiology and regulates cell bioenergetics, cytoplasmic calcium signals and activation of cell death pathways.</text>
</comment>
<keyword evidence="6 10" id="KW-0106">Calcium</keyword>
<comment type="similarity">
    <text evidence="2 10">Belongs to the MCU (TC 1.A.77) family.</text>
</comment>
<keyword evidence="9 10" id="KW-0472">Membrane</keyword>
<feature type="transmembrane region" description="Helical" evidence="10">
    <location>
        <begin position="184"/>
        <end position="204"/>
    </location>
</feature>
<dbReference type="EMBL" id="CATNWA010016585">
    <property type="protein sequence ID" value="CAI9593816.1"/>
    <property type="molecule type" value="Genomic_DNA"/>
</dbReference>
<gene>
    <name evidence="12" type="ORF">SPARVUS_LOCUS11622898</name>
</gene>
<dbReference type="Proteomes" id="UP001162483">
    <property type="component" value="Unassembled WGS sequence"/>
</dbReference>
<dbReference type="Pfam" id="PF04678">
    <property type="entry name" value="MCU"/>
    <property type="match status" value="1"/>
</dbReference>
<evidence type="ECO:0000256" key="2">
    <source>
        <dbReference type="ARBA" id="ARBA00005653"/>
    </source>
</evidence>
<name>A0ABN9F9U7_9NEOB</name>
<keyword evidence="5 10" id="KW-0812">Transmembrane</keyword>
<evidence type="ECO:0000256" key="8">
    <source>
        <dbReference type="ARBA" id="ARBA00023065"/>
    </source>
</evidence>
<evidence type="ECO:0000256" key="6">
    <source>
        <dbReference type="ARBA" id="ARBA00022837"/>
    </source>
</evidence>
<comment type="caution">
    <text evidence="12">The sequence shown here is derived from an EMBL/GenBank/DDBJ whole genome shotgun (WGS) entry which is preliminary data.</text>
</comment>
<feature type="transmembrane region" description="Helical" evidence="10">
    <location>
        <begin position="216"/>
        <end position="234"/>
    </location>
</feature>
<keyword evidence="3 10" id="KW-0813">Transport</keyword>
<comment type="domain">
    <text evidence="10">The selectivity filter, in which calcium ions are arranged in single file, is composed of two acidic rings separated by one helical turn along the central axis of the channel pore.</text>
</comment>
<evidence type="ECO:0000259" key="11">
    <source>
        <dbReference type="Pfam" id="PF04678"/>
    </source>
</evidence>
<feature type="domain" description="Calcium uniporter protein C-terminal" evidence="11">
    <location>
        <begin position="68"/>
        <end position="270"/>
    </location>
</feature>
<dbReference type="InterPro" id="IPR006769">
    <property type="entry name" value="MCU_C"/>
</dbReference>
<evidence type="ECO:0000256" key="10">
    <source>
        <dbReference type="RuleBase" id="RU367035"/>
    </source>
</evidence>
<evidence type="ECO:0000256" key="7">
    <source>
        <dbReference type="ARBA" id="ARBA00022989"/>
    </source>
</evidence>
<reference evidence="12" key="1">
    <citation type="submission" date="2023-05" db="EMBL/GenBank/DDBJ databases">
        <authorList>
            <person name="Stuckert A."/>
        </authorList>
    </citation>
    <scope>NUCLEOTIDE SEQUENCE</scope>
</reference>
<proteinExistence type="inferred from homology"/>
<dbReference type="PANTHER" id="PTHR13462:SF16">
    <property type="entry name" value="CALCIUM UNIPORTER PROTEIN, MITOCHONDRIAL"/>
    <property type="match status" value="1"/>
</dbReference>
<dbReference type="PANTHER" id="PTHR13462">
    <property type="entry name" value="CALCIUM UNIPORTER PROTEIN, MITOCHONDRIAL"/>
    <property type="match status" value="1"/>
</dbReference>
<keyword evidence="7 10" id="KW-1133">Transmembrane helix</keyword>
<evidence type="ECO:0000256" key="4">
    <source>
        <dbReference type="ARBA" id="ARBA00022568"/>
    </source>
</evidence>
<evidence type="ECO:0000256" key="5">
    <source>
        <dbReference type="ARBA" id="ARBA00022692"/>
    </source>
</evidence>
<evidence type="ECO:0000313" key="13">
    <source>
        <dbReference type="Proteomes" id="UP001162483"/>
    </source>
</evidence>
<keyword evidence="13" id="KW-1185">Reference proteome</keyword>
<evidence type="ECO:0000256" key="3">
    <source>
        <dbReference type="ARBA" id="ARBA00022448"/>
    </source>
</evidence>
<keyword evidence="4 10" id="KW-0109">Calcium transport</keyword>
<keyword evidence="10" id="KW-0407">Ion channel</keyword>
<protein>
    <recommendedName>
        <fullName evidence="10">Calcium uniporter protein</fullName>
    </recommendedName>
</protein>